<proteinExistence type="predicted"/>
<evidence type="ECO:0000313" key="1">
    <source>
        <dbReference type="EMBL" id="KMK50605.1"/>
    </source>
</evidence>
<name>A0A0J5P4I7_9PAST</name>
<gene>
    <name evidence="1" type="ORF">RO21_10820</name>
</gene>
<protein>
    <submittedName>
        <fullName evidence="1">Uncharacterized protein</fullName>
    </submittedName>
</protein>
<sequence>MQEKHLAAIKRLKEGGERAALNIALSEWAYEKLKNHEVLDEHSLRLWANSPKCSKGKSLAVLNFLDLINASAKTDK</sequence>
<reference evidence="1 2" key="1">
    <citation type="submission" date="2014-12" db="EMBL/GenBank/DDBJ databases">
        <title>Reclassification of Actinobacillus muris as Muribacter muris.</title>
        <authorList>
            <person name="Christensen H."/>
            <person name="Nicklas W."/>
            <person name="Bisgaard M."/>
        </authorList>
    </citation>
    <scope>NUCLEOTIDE SEQUENCE [LARGE SCALE GENOMIC DNA]</scope>
    <source>
        <strain evidence="1 2">Ackerman80-443D</strain>
    </source>
</reference>
<dbReference type="AlphaFoldDB" id="A0A0J5P4I7"/>
<dbReference type="EMBL" id="JWIZ01000084">
    <property type="protein sequence ID" value="KMK50605.1"/>
    <property type="molecule type" value="Genomic_DNA"/>
</dbReference>
<accession>A0A0J5P4I7</accession>
<dbReference type="RefSeq" id="WP_047977796.1">
    <property type="nucleotide sequence ID" value="NZ_JWIZ01000084.1"/>
</dbReference>
<comment type="caution">
    <text evidence="1">The sequence shown here is derived from an EMBL/GenBank/DDBJ whole genome shotgun (WGS) entry which is preliminary data.</text>
</comment>
<evidence type="ECO:0000313" key="2">
    <source>
        <dbReference type="Proteomes" id="UP000036270"/>
    </source>
</evidence>
<dbReference type="Proteomes" id="UP000036270">
    <property type="component" value="Unassembled WGS sequence"/>
</dbReference>
<dbReference type="PATRIC" id="fig|67855.3.peg.2386"/>
<organism evidence="1 2">
    <name type="scientific">Muribacter muris</name>
    <dbReference type="NCBI Taxonomy" id="67855"/>
    <lineage>
        <taxon>Bacteria</taxon>
        <taxon>Pseudomonadati</taxon>
        <taxon>Pseudomonadota</taxon>
        <taxon>Gammaproteobacteria</taxon>
        <taxon>Pasteurellales</taxon>
        <taxon>Pasteurellaceae</taxon>
        <taxon>Muribacter</taxon>
    </lineage>
</organism>
<keyword evidence="2" id="KW-1185">Reference proteome</keyword>